<accession>A0ABP0YIH8</accession>
<dbReference type="SUPFAM" id="SSF48264">
    <property type="entry name" value="Cytochrome P450"/>
    <property type="match status" value="1"/>
</dbReference>
<keyword evidence="9" id="KW-1185">Reference proteome</keyword>
<evidence type="ECO:0000256" key="3">
    <source>
        <dbReference type="ARBA" id="ARBA00022617"/>
    </source>
</evidence>
<evidence type="ECO:0000256" key="1">
    <source>
        <dbReference type="ARBA" id="ARBA00001971"/>
    </source>
</evidence>
<evidence type="ECO:0000256" key="2">
    <source>
        <dbReference type="ARBA" id="ARBA00010617"/>
    </source>
</evidence>
<dbReference type="Gene3D" id="1.10.630.10">
    <property type="entry name" value="Cytochrome P450"/>
    <property type="match status" value="1"/>
</dbReference>
<dbReference type="PANTHER" id="PTHR24296">
    <property type="entry name" value="CYTOCHROME P450"/>
    <property type="match status" value="1"/>
</dbReference>
<evidence type="ECO:0000256" key="7">
    <source>
        <dbReference type="ARBA" id="ARBA00023033"/>
    </source>
</evidence>
<keyword evidence="3" id="KW-0349">Heme</keyword>
<organism evidence="8 9">
    <name type="scientific">Citrullus colocynthis</name>
    <name type="common">colocynth</name>
    <dbReference type="NCBI Taxonomy" id="252529"/>
    <lineage>
        <taxon>Eukaryota</taxon>
        <taxon>Viridiplantae</taxon>
        <taxon>Streptophyta</taxon>
        <taxon>Embryophyta</taxon>
        <taxon>Tracheophyta</taxon>
        <taxon>Spermatophyta</taxon>
        <taxon>Magnoliopsida</taxon>
        <taxon>eudicotyledons</taxon>
        <taxon>Gunneridae</taxon>
        <taxon>Pentapetalae</taxon>
        <taxon>rosids</taxon>
        <taxon>fabids</taxon>
        <taxon>Cucurbitales</taxon>
        <taxon>Cucurbitaceae</taxon>
        <taxon>Benincaseae</taxon>
        <taxon>Citrullus</taxon>
    </lineage>
</organism>
<proteinExistence type="inferred from homology"/>
<dbReference type="Proteomes" id="UP001642487">
    <property type="component" value="Chromosome 4"/>
</dbReference>
<evidence type="ECO:0000313" key="8">
    <source>
        <dbReference type="EMBL" id="CAK9320309.1"/>
    </source>
</evidence>
<comment type="cofactor">
    <cofactor evidence="1">
        <name>heme</name>
        <dbReference type="ChEBI" id="CHEBI:30413"/>
    </cofactor>
</comment>
<dbReference type="EMBL" id="OZ021738">
    <property type="protein sequence ID" value="CAK9320309.1"/>
    <property type="molecule type" value="Genomic_DNA"/>
</dbReference>
<reference evidence="8 9" key="1">
    <citation type="submission" date="2024-03" db="EMBL/GenBank/DDBJ databases">
        <authorList>
            <person name="Gkanogiannis A."/>
            <person name="Becerra Lopez-Lavalle L."/>
        </authorList>
    </citation>
    <scope>NUCLEOTIDE SEQUENCE [LARGE SCALE GENOMIC DNA]</scope>
</reference>
<evidence type="ECO:0008006" key="10">
    <source>
        <dbReference type="Google" id="ProtNLM"/>
    </source>
</evidence>
<gene>
    <name evidence="8" type="ORF">CITCOLO1_LOCUS12357</name>
</gene>
<evidence type="ECO:0000256" key="4">
    <source>
        <dbReference type="ARBA" id="ARBA00022723"/>
    </source>
</evidence>
<keyword evidence="4" id="KW-0479">Metal-binding</keyword>
<keyword evidence="7" id="KW-0503">Monooxygenase</keyword>
<protein>
    <recommendedName>
        <fullName evidence="10">Cytochrome P450</fullName>
    </recommendedName>
</protein>
<keyword evidence="6" id="KW-0408">Iron</keyword>
<evidence type="ECO:0000313" key="9">
    <source>
        <dbReference type="Proteomes" id="UP001642487"/>
    </source>
</evidence>
<evidence type="ECO:0000256" key="6">
    <source>
        <dbReference type="ARBA" id="ARBA00023004"/>
    </source>
</evidence>
<comment type="similarity">
    <text evidence="2">Belongs to the cytochrome P450 family.</text>
</comment>
<evidence type="ECO:0000256" key="5">
    <source>
        <dbReference type="ARBA" id="ARBA00023002"/>
    </source>
</evidence>
<dbReference type="InterPro" id="IPR036396">
    <property type="entry name" value="Cyt_P450_sf"/>
</dbReference>
<name>A0ABP0YIH8_9ROSI</name>
<sequence>MTPHVFAHIHQVHDRIAEILSESGSNFFLKDFFLTANPSNINHILSVHSERYPKGPDFKYIFDILGDEIFNSDSDVWKERRKTTHSLVSHESFLQFLEKITLKKVMEGLVPMLESACENGLSLEFPQVPFSKAVNEAKEVILLRHVFPKML</sequence>
<keyword evidence="5" id="KW-0560">Oxidoreductase</keyword>